<dbReference type="InterPro" id="IPR027417">
    <property type="entry name" value="P-loop_NTPase"/>
</dbReference>
<sequence length="320" mass="35289">MLKDILFSDMYLEPNAVWYKRSPSDGVRRTPSIEDLAECARLREALTAHRTGMDFRYEHDGLTLRAQRINTLEGDVYICRNLKRAPIEYGKLGMPKKLQRALLDESFRKGGLILWTGGTGAGKSMSQASWLTKYMTEYGGTACTVENPIEIRLQGQYSTGLATGTVYQTEVQSDEEFGAAISRLLRAAPSVIMLGEIRDSAAAARAVIAGASGQLVSATLHGNNIPTALERLRNMLREAKLDNGLLADSLCAIIHQSMTTETFMEQEQHHIEFSPLIVSGSISQTAIRSHLRQDDLSSLASELSRQHRNMTAETPPIGGF</sequence>
<dbReference type="OrthoDB" id="5442742at2"/>
<dbReference type="GO" id="GO:0016887">
    <property type="term" value="F:ATP hydrolysis activity"/>
    <property type="evidence" value="ECO:0007669"/>
    <property type="project" value="TreeGrafter"/>
</dbReference>
<dbReference type="InterPro" id="IPR001482">
    <property type="entry name" value="T2SS/T4SS_dom"/>
</dbReference>
<feature type="domain" description="Bacterial type II secretion system protein E" evidence="4">
    <location>
        <begin position="55"/>
        <end position="268"/>
    </location>
</feature>
<dbReference type="Gene3D" id="3.40.50.300">
    <property type="entry name" value="P-loop containing nucleotide triphosphate hydrolases"/>
    <property type="match status" value="1"/>
</dbReference>
<keyword evidence="3" id="KW-0067">ATP-binding</keyword>
<dbReference type="PANTHER" id="PTHR30258">
    <property type="entry name" value="TYPE II SECRETION SYSTEM PROTEIN GSPE-RELATED"/>
    <property type="match status" value="1"/>
</dbReference>
<protein>
    <recommendedName>
        <fullName evidence="4">Bacterial type II secretion system protein E domain-containing protein</fullName>
    </recommendedName>
</protein>
<name>A0A0F5JTV6_9BURK</name>
<keyword evidence="2" id="KW-0547">Nucleotide-binding</keyword>
<dbReference type="RefSeq" id="WP_046154384.1">
    <property type="nucleotide sequence ID" value="NZ_CADFGU010000016.1"/>
</dbReference>
<dbReference type="EMBL" id="LAQU01000077">
    <property type="protein sequence ID" value="KKB61075.1"/>
    <property type="molecule type" value="Genomic_DNA"/>
</dbReference>
<dbReference type="PATRIC" id="fig|28092.6.peg.5984"/>
<keyword evidence="6" id="KW-1185">Reference proteome</keyword>
<dbReference type="GO" id="GO:0005524">
    <property type="term" value="F:ATP binding"/>
    <property type="evidence" value="ECO:0007669"/>
    <property type="project" value="UniProtKB-KW"/>
</dbReference>
<reference evidence="5 6" key="1">
    <citation type="submission" date="2015-03" db="EMBL/GenBank/DDBJ databases">
        <title>Draft Genome Sequence of Burkholderia andropogonis type strain ICMP2807, isolated from Sorghum bicolor.</title>
        <authorList>
            <person name="Lopes-Santos L."/>
            <person name="Castro D.B."/>
            <person name="Ottoboni L.M."/>
            <person name="Park D."/>
            <person name="Weirc B.S."/>
            <person name="Destefano S.A."/>
        </authorList>
    </citation>
    <scope>NUCLEOTIDE SEQUENCE [LARGE SCALE GENOMIC DNA]</scope>
    <source>
        <strain evidence="5 6">ICMP2807</strain>
    </source>
</reference>
<dbReference type="SUPFAM" id="SSF52540">
    <property type="entry name" value="P-loop containing nucleoside triphosphate hydrolases"/>
    <property type="match status" value="1"/>
</dbReference>
<comment type="caution">
    <text evidence="5">The sequence shown here is derived from an EMBL/GenBank/DDBJ whole genome shotgun (WGS) entry which is preliminary data.</text>
</comment>
<evidence type="ECO:0000256" key="2">
    <source>
        <dbReference type="ARBA" id="ARBA00022741"/>
    </source>
</evidence>
<dbReference type="PANTHER" id="PTHR30258:SF3">
    <property type="entry name" value="SLL1921 PROTEIN"/>
    <property type="match status" value="1"/>
</dbReference>
<accession>A0A0F5JTV6</accession>
<proteinExistence type="inferred from homology"/>
<evidence type="ECO:0000313" key="5">
    <source>
        <dbReference type="EMBL" id="KKB61075.1"/>
    </source>
</evidence>
<dbReference type="Proteomes" id="UP000033618">
    <property type="component" value="Unassembled WGS sequence"/>
</dbReference>
<evidence type="ECO:0000313" key="6">
    <source>
        <dbReference type="Proteomes" id="UP000033618"/>
    </source>
</evidence>
<evidence type="ECO:0000256" key="3">
    <source>
        <dbReference type="ARBA" id="ARBA00022840"/>
    </source>
</evidence>
<evidence type="ECO:0000256" key="1">
    <source>
        <dbReference type="ARBA" id="ARBA00006611"/>
    </source>
</evidence>
<dbReference type="GO" id="GO:0005886">
    <property type="term" value="C:plasma membrane"/>
    <property type="evidence" value="ECO:0007669"/>
    <property type="project" value="TreeGrafter"/>
</dbReference>
<organism evidence="5 6">
    <name type="scientific">Robbsia andropogonis</name>
    <dbReference type="NCBI Taxonomy" id="28092"/>
    <lineage>
        <taxon>Bacteria</taxon>
        <taxon>Pseudomonadati</taxon>
        <taxon>Pseudomonadota</taxon>
        <taxon>Betaproteobacteria</taxon>
        <taxon>Burkholderiales</taxon>
        <taxon>Burkholderiaceae</taxon>
        <taxon>Robbsia</taxon>
    </lineage>
</organism>
<dbReference type="STRING" id="28092.WM40_25350"/>
<dbReference type="Pfam" id="PF00437">
    <property type="entry name" value="T2SSE"/>
    <property type="match status" value="1"/>
</dbReference>
<evidence type="ECO:0000259" key="4">
    <source>
        <dbReference type="Pfam" id="PF00437"/>
    </source>
</evidence>
<dbReference type="AlphaFoldDB" id="A0A0F5JTV6"/>
<comment type="similarity">
    <text evidence="1">Belongs to the GSP E family.</text>
</comment>
<gene>
    <name evidence="5" type="ORF">WM40_25350</name>
</gene>